<gene>
    <name evidence="1" type="ORF">T4D_5572</name>
</gene>
<evidence type="ECO:0000313" key="1">
    <source>
        <dbReference type="EMBL" id="KRY90889.1"/>
    </source>
</evidence>
<evidence type="ECO:0000313" key="2">
    <source>
        <dbReference type="Proteomes" id="UP000054995"/>
    </source>
</evidence>
<dbReference type="AlphaFoldDB" id="A0A0V1FY51"/>
<accession>A0A0V1FY51</accession>
<sequence>MVSLIPVYGFKDVYNANYQSDYQIAEVAKANHILKPFFNDLPNQHHLSTIFVTYFDDNKNLLSFLRLNKLKEGNLFGIVNKRFLFCIIDLN</sequence>
<organism evidence="1 2">
    <name type="scientific">Trichinella pseudospiralis</name>
    <name type="common">Parasitic roundworm</name>
    <dbReference type="NCBI Taxonomy" id="6337"/>
    <lineage>
        <taxon>Eukaryota</taxon>
        <taxon>Metazoa</taxon>
        <taxon>Ecdysozoa</taxon>
        <taxon>Nematoda</taxon>
        <taxon>Enoplea</taxon>
        <taxon>Dorylaimia</taxon>
        <taxon>Trichinellida</taxon>
        <taxon>Trichinellidae</taxon>
        <taxon>Trichinella</taxon>
    </lineage>
</organism>
<comment type="caution">
    <text evidence="1">The sequence shown here is derived from an EMBL/GenBank/DDBJ whole genome shotgun (WGS) entry which is preliminary data.</text>
</comment>
<dbReference type="Proteomes" id="UP000054995">
    <property type="component" value="Unassembled WGS sequence"/>
</dbReference>
<proteinExistence type="predicted"/>
<keyword evidence="2" id="KW-1185">Reference proteome</keyword>
<protein>
    <submittedName>
        <fullName evidence="1">Uncharacterized protein</fullName>
    </submittedName>
</protein>
<reference evidence="1 2" key="1">
    <citation type="submission" date="2015-01" db="EMBL/GenBank/DDBJ databases">
        <title>Evolution of Trichinella species and genotypes.</title>
        <authorList>
            <person name="Korhonen P.K."/>
            <person name="Edoardo P."/>
            <person name="Giuseppe L.R."/>
            <person name="Gasser R.B."/>
        </authorList>
    </citation>
    <scope>NUCLEOTIDE SEQUENCE [LARGE SCALE GENOMIC DNA]</scope>
    <source>
        <strain evidence="1">ISS470</strain>
    </source>
</reference>
<dbReference type="EMBL" id="JYDT01000017">
    <property type="protein sequence ID" value="KRY90889.1"/>
    <property type="molecule type" value="Genomic_DNA"/>
</dbReference>
<name>A0A0V1FY51_TRIPS</name>